<evidence type="ECO:0008006" key="3">
    <source>
        <dbReference type="Google" id="ProtNLM"/>
    </source>
</evidence>
<gene>
    <name evidence="1" type="ORF">FM038_017115</name>
</gene>
<protein>
    <recommendedName>
        <fullName evidence="3">BppU N-terminal domain-containing protein</fullName>
    </recommendedName>
</protein>
<reference evidence="1" key="1">
    <citation type="submission" date="2021-07" db="EMBL/GenBank/DDBJ databases">
        <title>Shewanella sp. YLB-07 whole genome sequence.</title>
        <authorList>
            <person name="Yu L."/>
        </authorList>
    </citation>
    <scope>NUCLEOTIDE SEQUENCE</scope>
    <source>
        <strain evidence="1">YLB-08</strain>
    </source>
</reference>
<name>A0ABX6V9A2_9GAMM</name>
<keyword evidence="2" id="KW-1185">Reference proteome</keyword>
<organism evidence="1 2">
    <name type="scientific">Shewanella eurypsychrophilus</name>
    <dbReference type="NCBI Taxonomy" id="2593656"/>
    <lineage>
        <taxon>Bacteria</taxon>
        <taxon>Pseudomonadati</taxon>
        <taxon>Pseudomonadota</taxon>
        <taxon>Gammaproteobacteria</taxon>
        <taxon>Alteromonadales</taxon>
        <taxon>Shewanellaceae</taxon>
        <taxon>Shewanella</taxon>
    </lineage>
</organism>
<proteinExistence type="predicted"/>
<dbReference type="RefSeq" id="WP_142874561.1">
    <property type="nucleotide sequence ID" value="NZ_CP045503.2"/>
</dbReference>
<evidence type="ECO:0000313" key="1">
    <source>
        <dbReference type="EMBL" id="QPG58940.1"/>
    </source>
</evidence>
<accession>A0ABX6V9A2</accession>
<dbReference type="EMBL" id="CP045503">
    <property type="protein sequence ID" value="QPG58940.1"/>
    <property type="molecule type" value="Genomic_DNA"/>
</dbReference>
<dbReference type="Proteomes" id="UP000316416">
    <property type="component" value="Chromosome"/>
</dbReference>
<sequence>MTVLTINPTVAKKHGDIEVKITKVTGAVKHNTDFTWVTVALGKDIPVEFDLEIGEARTFAMTLTGQEGTPPAKFFAIVDESGKGKVTLNFDAMGDYVYTNVEANKGMDVPMFFTKDILIEVGKATGGMIA</sequence>
<evidence type="ECO:0000313" key="2">
    <source>
        <dbReference type="Proteomes" id="UP000316416"/>
    </source>
</evidence>